<dbReference type="Proteomes" id="UP000013638">
    <property type="component" value="Unassembled WGS sequence"/>
</dbReference>
<gene>
    <name evidence="2" type="ORF">WOU_02231</name>
</gene>
<feature type="transmembrane region" description="Helical" evidence="1">
    <location>
        <begin position="7"/>
        <end position="27"/>
    </location>
</feature>
<feature type="transmembrane region" description="Helical" evidence="1">
    <location>
        <begin position="158"/>
        <end position="177"/>
    </location>
</feature>
<proteinExistence type="predicted"/>
<dbReference type="AlphaFoldDB" id="R3KCY9"/>
<feature type="transmembrane region" description="Helical" evidence="1">
    <location>
        <begin position="285"/>
        <end position="305"/>
    </location>
</feature>
<evidence type="ECO:0008006" key="4">
    <source>
        <dbReference type="Google" id="ProtNLM"/>
    </source>
</evidence>
<dbReference type="EMBL" id="ASDZ01000027">
    <property type="protein sequence ID" value="EOK11485.1"/>
    <property type="molecule type" value="Genomic_DNA"/>
</dbReference>
<keyword evidence="1" id="KW-1133">Transmembrane helix</keyword>
<feature type="transmembrane region" description="Helical" evidence="1">
    <location>
        <begin position="183"/>
        <end position="203"/>
    </location>
</feature>
<dbReference type="HOGENOM" id="CLU_024626_3_0_9"/>
<keyword evidence="1" id="KW-0812">Transmembrane</keyword>
<feature type="transmembrane region" description="Helical" evidence="1">
    <location>
        <begin position="210"/>
        <end position="229"/>
    </location>
</feature>
<reference evidence="2 3" key="1">
    <citation type="submission" date="2013-02" db="EMBL/GenBank/DDBJ databases">
        <title>The Genome Sequence of Enterococcus faecalis ATCC_6055.</title>
        <authorList>
            <consortium name="The Broad Institute Genome Sequencing Platform"/>
            <consortium name="The Broad Institute Genome Sequencing Center for Infectious Disease"/>
            <person name="Earl A.M."/>
            <person name="Gilmore M.S."/>
            <person name="Lebreton F."/>
            <person name="Walker B."/>
            <person name="Young S.K."/>
            <person name="Zeng Q."/>
            <person name="Gargeya S."/>
            <person name="Fitzgerald M."/>
            <person name="Haas B."/>
            <person name="Abouelleil A."/>
            <person name="Alvarado L."/>
            <person name="Arachchi H.M."/>
            <person name="Berlin A.M."/>
            <person name="Chapman S.B."/>
            <person name="Dewar J."/>
            <person name="Goldberg J."/>
            <person name="Griggs A."/>
            <person name="Gujja S."/>
            <person name="Hansen M."/>
            <person name="Howarth C."/>
            <person name="Imamovic A."/>
            <person name="Larimer J."/>
            <person name="McCowan C."/>
            <person name="Murphy C."/>
            <person name="Neiman D."/>
            <person name="Pearson M."/>
            <person name="Priest M."/>
            <person name="Roberts A."/>
            <person name="Saif S."/>
            <person name="Shea T."/>
            <person name="Sisk P."/>
            <person name="Sykes S."/>
            <person name="Wortman J."/>
            <person name="Nusbaum C."/>
            <person name="Birren B."/>
        </authorList>
    </citation>
    <scope>NUCLEOTIDE SEQUENCE [LARGE SCALE GENOMIC DNA]</scope>
    <source>
        <strain evidence="2 3">ATCC 6055</strain>
    </source>
</reference>
<accession>R3KCY9</accession>
<evidence type="ECO:0000313" key="3">
    <source>
        <dbReference type="Proteomes" id="UP000013638"/>
    </source>
</evidence>
<protein>
    <recommendedName>
        <fullName evidence="4">Glycosyltransferase RgtA/B/C/D-like domain-containing protein</fullName>
    </recommendedName>
</protein>
<feature type="transmembrane region" description="Helical" evidence="1">
    <location>
        <begin position="431"/>
        <end position="449"/>
    </location>
</feature>
<feature type="transmembrane region" description="Helical" evidence="1">
    <location>
        <begin position="82"/>
        <end position="108"/>
    </location>
</feature>
<dbReference type="RefSeq" id="WP_010707214.1">
    <property type="nucleotide sequence ID" value="NZ_KB944862.1"/>
</dbReference>
<evidence type="ECO:0000256" key="1">
    <source>
        <dbReference type="SAM" id="Phobius"/>
    </source>
</evidence>
<feature type="transmembrane region" description="Helical" evidence="1">
    <location>
        <begin position="39"/>
        <end position="61"/>
    </location>
</feature>
<dbReference type="PATRIC" id="fig|1169311.3.peg.2202"/>
<sequence>MNIKNFLYKSINFIFTLAILITLFGVIRHPYFNIANLKGASLVLGLALVCFIVCIIISSNVRNYFLFFLKQIKDYIRKNIKVITILIVAITILLQFILVSTISAPIGWDVKVIFLGVTKNQPMDAYLSRYPNNAFFFFVMLGITKIANIFVDGIGNTWLFWQLCSTVFIDLGFFFLYTATKRLFSHMIAYLVFYLSILSLALSPLIIVPYTDIGAFTIVSFSMFLYSFINTKKQNSLLFSMMLGICCAILYLIKPSAIIFIIAWSIVKFIDCLQKKIQPINLAKVLNILIAFIFMFGTISSFSIYRSTQTTIEFNKNEQYPMTHWMMMGLKGNGGYNLSDSNATSSQKKYQDKKDYNIKVIKKRLKDYGPIGYTKFLLNKQYYNTAAGDFDWKDYGPRPMELDRDSNRSRFKIFLQDNYFQVGKWTSFMKLYMQIMWLITIIGMFITGCSFNMKKIDEKELIIKLTIIGAMMFLLLFEGGRSRYLIQFLPFFYLLSAIGWESVLTATNRRKKENVKTFYSSTML</sequence>
<comment type="caution">
    <text evidence="2">The sequence shown here is derived from an EMBL/GenBank/DDBJ whole genome shotgun (WGS) entry which is preliminary data.</text>
</comment>
<organism evidence="2 3">
    <name type="scientific">Enterococcus faecalis ATCC 6055</name>
    <dbReference type="NCBI Taxonomy" id="1169311"/>
    <lineage>
        <taxon>Bacteria</taxon>
        <taxon>Bacillati</taxon>
        <taxon>Bacillota</taxon>
        <taxon>Bacilli</taxon>
        <taxon>Lactobacillales</taxon>
        <taxon>Enterococcaceae</taxon>
        <taxon>Enterococcus</taxon>
    </lineage>
</organism>
<name>R3KCY9_ENTFL</name>
<evidence type="ECO:0000313" key="2">
    <source>
        <dbReference type="EMBL" id="EOK11485.1"/>
    </source>
</evidence>
<feature type="transmembrane region" description="Helical" evidence="1">
    <location>
        <begin position="461"/>
        <end position="478"/>
    </location>
</feature>
<feature type="transmembrane region" description="Helical" evidence="1">
    <location>
        <begin position="241"/>
        <end position="264"/>
    </location>
</feature>
<feature type="transmembrane region" description="Helical" evidence="1">
    <location>
        <begin position="484"/>
        <end position="504"/>
    </location>
</feature>
<feature type="transmembrane region" description="Helical" evidence="1">
    <location>
        <begin position="134"/>
        <end position="151"/>
    </location>
</feature>
<keyword evidence="1" id="KW-0472">Membrane</keyword>